<dbReference type="EMBL" id="JBHUMB010000014">
    <property type="protein sequence ID" value="MFD2744514.1"/>
    <property type="molecule type" value="Genomic_DNA"/>
</dbReference>
<dbReference type="RefSeq" id="WP_066751980.1">
    <property type="nucleotide sequence ID" value="NZ_JBHUMB010000014.1"/>
</dbReference>
<evidence type="ECO:0000313" key="1">
    <source>
        <dbReference type="EMBL" id="MFD2744514.1"/>
    </source>
</evidence>
<sequence>MKLNKRIGETLKLVKIEYKTDYQKAINADLIADYLHALCSYYNELVGKNISLSNPIEFACKYYRMYLQGMLCQVGYQGDQSKASIYTYFNTLIAEELHTSKIRQKEIKLSLWQQYSAELLSEFTHREDLS</sequence>
<evidence type="ECO:0008006" key="3">
    <source>
        <dbReference type="Google" id="ProtNLM"/>
    </source>
</evidence>
<evidence type="ECO:0000313" key="2">
    <source>
        <dbReference type="Proteomes" id="UP001597418"/>
    </source>
</evidence>
<reference evidence="2" key="1">
    <citation type="journal article" date="2019" name="Int. J. Syst. Evol. Microbiol.">
        <title>The Global Catalogue of Microorganisms (GCM) 10K type strain sequencing project: providing services to taxonomists for standard genome sequencing and annotation.</title>
        <authorList>
            <consortium name="The Broad Institute Genomics Platform"/>
            <consortium name="The Broad Institute Genome Sequencing Center for Infectious Disease"/>
            <person name="Wu L."/>
            <person name="Ma J."/>
        </authorList>
    </citation>
    <scope>NUCLEOTIDE SEQUENCE [LARGE SCALE GENOMIC DNA]</scope>
    <source>
        <strain evidence="2">KCTC 42247</strain>
    </source>
</reference>
<gene>
    <name evidence="1" type="ORF">ACFSQ6_14040</name>
</gene>
<proteinExistence type="predicted"/>
<keyword evidence="2" id="KW-1185">Reference proteome</keyword>
<comment type="caution">
    <text evidence="1">The sequence shown here is derived from an EMBL/GenBank/DDBJ whole genome shotgun (WGS) entry which is preliminary data.</text>
</comment>
<dbReference type="Proteomes" id="UP001597418">
    <property type="component" value="Unassembled WGS sequence"/>
</dbReference>
<name>A0ABW5UF16_9SPHI</name>
<protein>
    <recommendedName>
        <fullName evidence="3">Phage integrase SAM-like domain-containing protein</fullName>
    </recommendedName>
</protein>
<accession>A0ABW5UF16</accession>
<organism evidence="1 2">
    <name type="scientific">Sphingobacterium populi</name>
    <dbReference type="NCBI Taxonomy" id="1812824"/>
    <lineage>
        <taxon>Bacteria</taxon>
        <taxon>Pseudomonadati</taxon>
        <taxon>Bacteroidota</taxon>
        <taxon>Sphingobacteriia</taxon>
        <taxon>Sphingobacteriales</taxon>
        <taxon>Sphingobacteriaceae</taxon>
        <taxon>Sphingobacterium</taxon>
    </lineage>
</organism>